<evidence type="ECO:0000259" key="1">
    <source>
        <dbReference type="PROSITE" id="PS50879"/>
    </source>
</evidence>
<keyword evidence="2" id="KW-0378">Hydrolase</keyword>
<dbReference type="CDD" id="cd09279">
    <property type="entry name" value="RNase_HI_like"/>
    <property type="match status" value="1"/>
</dbReference>
<keyword evidence="3" id="KW-1185">Reference proteome</keyword>
<protein>
    <submittedName>
        <fullName evidence="2">Ribonuclease HI family protein</fullName>
        <ecNumber evidence="2">3.1.26.4</ecNumber>
    </submittedName>
</protein>
<dbReference type="Pfam" id="PF13456">
    <property type="entry name" value="RVT_3"/>
    <property type="match status" value="1"/>
</dbReference>
<name>A0ABU8SMC5_9LACO</name>
<dbReference type="SUPFAM" id="SSF53098">
    <property type="entry name" value="Ribonuclease H-like"/>
    <property type="match status" value="1"/>
</dbReference>
<gene>
    <name evidence="2" type="ORF">R4146_05530</name>
</gene>
<feature type="domain" description="RNase H type-1" evidence="1">
    <location>
        <begin position="1"/>
        <end position="137"/>
    </location>
</feature>
<dbReference type="EMBL" id="JAWMWH010000001">
    <property type="protein sequence ID" value="MEJ6400618.1"/>
    <property type="molecule type" value="Genomic_DNA"/>
</dbReference>
<dbReference type="Gene3D" id="3.30.420.10">
    <property type="entry name" value="Ribonuclease H-like superfamily/Ribonuclease H"/>
    <property type="match status" value="1"/>
</dbReference>
<dbReference type="InterPro" id="IPR036397">
    <property type="entry name" value="RNaseH_sf"/>
</dbReference>
<evidence type="ECO:0000313" key="3">
    <source>
        <dbReference type="Proteomes" id="UP001370590"/>
    </source>
</evidence>
<dbReference type="PROSITE" id="PS50879">
    <property type="entry name" value="RNASE_H_1"/>
    <property type="match status" value="1"/>
</dbReference>
<comment type="caution">
    <text evidence="2">The sequence shown here is derived from an EMBL/GenBank/DDBJ whole genome shotgun (WGS) entry which is preliminary data.</text>
</comment>
<dbReference type="EC" id="3.1.26.4" evidence="2"/>
<reference evidence="2 3" key="1">
    <citation type="submission" date="2023-10" db="EMBL/GenBank/DDBJ databases">
        <title>Nicoliella lavandulae sp. nov. isolated from Lavandula angustifolia flowers.</title>
        <authorList>
            <person name="Alcantara C."/>
            <person name="Zuniga M."/>
            <person name="Landete J.M."/>
            <person name="Monedero V."/>
        </authorList>
    </citation>
    <scope>NUCLEOTIDE SEQUENCE [LARGE SCALE GENOMIC DNA]</scope>
    <source>
        <strain evidence="2 3">Es01</strain>
    </source>
</reference>
<dbReference type="GO" id="GO:0004523">
    <property type="term" value="F:RNA-DNA hybrid ribonuclease activity"/>
    <property type="evidence" value="ECO:0007669"/>
    <property type="project" value="UniProtKB-EC"/>
</dbReference>
<dbReference type="Proteomes" id="UP001370590">
    <property type="component" value="Unassembled WGS sequence"/>
</dbReference>
<evidence type="ECO:0000313" key="2">
    <source>
        <dbReference type="EMBL" id="MEJ6400618.1"/>
    </source>
</evidence>
<dbReference type="InterPro" id="IPR002156">
    <property type="entry name" value="RNaseH_domain"/>
</dbReference>
<organism evidence="2 3">
    <name type="scientific">Nicoliella lavandulae</name>
    <dbReference type="NCBI Taxonomy" id="3082954"/>
    <lineage>
        <taxon>Bacteria</taxon>
        <taxon>Bacillati</taxon>
        <taxon>Bacillota</taxon>
        <taxon>Bacilli</taxon>
        <taxon>Lactobacillales</taxon>
        <taxon>Lactobacillaceae</taxon>
        <taxon>Nicoliella</taxon>
    </lineage>
</organism>
<accession>A0ABU8SMC5</accession>
<proteinExistence type="predicted"/>
<dbReference type="InterPro" id="IPR012337">
    <property type="entry name" value="RNaseH-like_sf"/>
</dbReference>
<dbReference type="RefSeq" id="WP_339960424.1">
    <property type="nucleotide sequence ID" value="NZ_JAWMWH010000001.1"/>
</dbReference>
<sequence>MYKLYTDAATLNHHDAKHDKSAGGILIINSGKQKQLKVQLSAHDNHTAEFQTCIQGLMNLIEIIPATERSQTMVFYYTDSKIVADSLEKQYAKHYQPLVDEILALESQFQTVINQWIPESQNNGAHQLAQQALHQFK</sequence>